<evidence type="ECO:0000313" key="3">
    <source>
        <dbReference type="EMBL" id="ETO17070.1"/>
    </source>
</evidence>
<reference evidence="3 4" key="1">
    <citation type="journal article" date="2013" name="Curr. Biol.">
        <title>The Genome of the Foraminiferan Reticulomyxa filosa.</title>
        <authorList>
            <person name="Glockner G."/>
            <person name="Hulsmann N."/>
            <person name="Schleicher M."/>
            <person name="Noegel A.A."/>
            <person name="Eichinger L."/>
            <person name="Gallinger C."/>
            <person name="Pawlowski J."/>
            <person name="Sierra R."/>
            <person name="Euteneuer U."/>
            <person name="Pillet L."/>
            <person name="Moustafa A."/>
            <person name="Platzer M."/>
            <person name="Groth M."/>
            <person name="Szafranski K."/>
            <person name="Schliwa M."/>
        </authorList>
    </citation>
    <scope>NUCLEOTIDE SEQUENCE [LARGE SCALE GENOMIC DNA]</scope>
</reference>
<accession>X6MVD7</accession>
<keyword evidence="2" id="KW-1133">Transmembrane helix</keyword>
<comment type="caution">
    <text evidence="3">The sequence shown here is derived from an EMBL/GenBank/DDBJ whole genome shotgun (WGS) entry which is preliminary data.</text>
</comment>
<organism evidence="3 4">
    <name type="scientific">Reticulomyxa filosa</name>
    <dbReference type="NCBI Taxonomy" id="46433"/>
    <lineage>
        <taxon>Eukaryota</taxon>
        <taxon>Sar</taxon>
        <taxon>Rhizaria</taxon>
        <taxon>Retaria</taxon>
        <taxon>Foraminifera</taxon>
        <taxon>Monothalamids</taxon>
        <taxon>Reticulomyxidae</taxon>
        <taxon>Reticulomyxa</taxon>
    </lineage>
</organism>
<feature type="transmembrane region" description="Helical" evidence="2">
    <location>
        <begin position="79"/>
        <end position="98"/>
    </location>
</feature>
<evidence type="ECO:0000313" key="4">
    <source>
        <dbReference type="Proteomes" id="UP000023152"/>
    </source>
</evidence>
<dbReference type="AlphaFoldDB" id="X6MVD7"/>
<gene>
    <name evidence="3" type="ORF">RFI_20266</name>
</gene>
<evidence type="ECO:0000256" key="2">
    <source>
        <dbReference type="SAM" id="Phobius"/>
    </source>
</evidence>
<protein>
    <submittedName>
        <fullName evidence="3">Uncharacterized protein</fullName>
    </submittedName>
</protein>
<keyword evidence="2" id="KW-0812">Transmembrane</keyword>
<dbReference type="Proteomes" id="UP000023152">
    <property type="component" value="Unassembled WGS sequence"/>
</dbReference>
<name>X6MVD7_RETFI</name>
<dbReference type="EMBL" id="ASPP01017296">
    <property type="protein sequence ID" value="ETO17070.1"/>
    <property type="molecule type" value="Genomic_DNA"/>
</dbReference>
<feature type="region of interest" description="Disordered" evidence="1">
    <location>
        <begin position="189"/>
        <end position="214"/>
    </location>
</feature>
<feature type="compositionally biased region" description="Polar residues" evidence="1">
    <location>
        <begin position="132"/>
        <end position="152"/>
    </location>
</feature>
<keyword evidence="4" id="KW-1185">Reference proteome</keyword>
<sequence length="214" mass="24495">MVGWKHFKFKKQVTFENEKKLPDWQLKQERTLLTYNRYLISNLNAFVISFIVVHVFPAIDRLYGFVNHSSSAPFGIVALHDWCMASVGIGDGLVWFFMSWNRRQFHRIENFHPLVFASNQAFSMGENVPGTLESQDAGNGNVRNQNPDAENTAVQEDHWIERLPIFDSNLSINSSSQQTEPFHYPVSYERMITTASPQSPKPNSKSSSTFSSKS</sequence>
<feature type="region of interest" description="Disordered" evidence="1">
    <location>
        <begin position="130"/>
        <end position="152"/>
    </location>
</feature>
<feature type="compositionally biased region" description="Low complexity" evidence="1">
    <location>
        <begin position="196"/>
        <end position="214"/>
    </location>
</feature>
<evidence type="ECO:0000256" key="1">
    <source>
        <dbReference type="SAM" id="MobiDB-lite"/>
    </source>
</evidence>
<feature type="transmembrane region" description="Helical" evidence="2">
    <location>
        <begin position="38"/>
        <end position="59"/>
    </location>
</feature>
<keyword evidence="2" id="KW-0472">Membrane</keyword>
<proteinExistence type="predicted"/>